<dbReference type="Proteomes" id="UP000183613">
    <property type="component" value="Unassembled WGS sequence"/>
</dbReference>
<keyword evidence="2" id="KW-1185">Reference proteome</keyword>
<name>A0A1H5L094_PSEDM</name>
<evidence type="ECO:0000313" key="2">
    <source>
        <dbReference type="Proteomes" id="UP000183613"/>
    </source>
</evidence>
<dbReference type="AlphaFoldDB" id="A0A1H5L094"/>
<gene>
    <name evidence="1" type="ORF">SAMN04489800_1829</name>
</gene>
<protein>
    <submittedName>
        <fullName evidence="1">Uncharacterized protein</fullName>
    </submittedName>
</protein>
<evidence type="ECO:0000313" key="1">
    <source>
        <dbReference type="EMBL" id="SEE70383.1"/>
    </source>
</evidence>
<organism evidence="1 2">
    <name type="scientific">Pseudomonas deceptionensis</name>
    <dbReference type="NCBI Taxonomy" id="882211"/>
    <lineage>
        <taxon>Bacteria</taxon>
        <taxon>Pseudomonadati</taxon>
        <taxon>Pseudomonadota</taxon>
        <taxon>Gammaproteobacteria</taxon>
        <taxon>Pseudomonadales</taxon>
        <taxon>Pseudomonadaceae</taxon>
        <taxon>Pseudomonas</taxon>
    </lineage>
</organism>
<reference evidence="1" key="1">
    <citation type="submission" date="2016-10" db="EMBL/GenBank/DDBJ databases">
        <authorList>
            <person name="Varghese N."/>
            <person name="Submissions S."/>
        </authorList>
    </citation>
    <scope>NUCLEOTIDE SEQUENCE [LARGE SCALE GENOMIC DNA]</scope>
    <source>
        <strain evidence="1">LMG 25555</strain>
    </source>
</reference>
<dbReference type="EMBL" id="FNUD01000002">
    <property type="protein sequence ID" value="SEE70383.1"/>
    <property type="molecule type" value="Genomic_DNA"/>
</dbReference>
<comment type="caution">
    <text evidence="1">The sequence shown here is derived from an EMBL/GenBank/DDBJ whole genome shotgun (WGS) entry which is preliminary data.</text>
</comment>
<sequence>MPALAGIDLPLPHSVFRTPYTALIRLSGHPYAEPILKKQFKPL</sequence>
<accession>A0A1H5L094</accession>
<proteinExistence type="predicted"/>